<evidence type="ECO:0000313" key="2">
    <source>
        <dbReference type="Proteomes" id="UP001351900"/>
    </source>
</evidence>
<dbReference type="EMBL" id="JAZHOV010000002">
    <property type="protein sequence ID" value="MEF2254500.1"/>
    <property type="molecule type" value="Genomic_DNA"/>
</dbReference>
<name>A0ABU7V5E6_9MICO</name>
<keyword evidence="2" id="KW-1185">Reference proteome</keyword>
<comment type="caution">
    <text evidence="1">The sequence shown here is derived from an EMBL/GenBank/DDBJ whole genome shotgun (WGS) entry which is preliminary data.</text>
</comment>
<evidence type="ECO:0000313" key="1">
    <source>
        <dbReference type="EMBL" id="MEF2254500.1"/>
    </source>
</evidence>
<proteinExistence type="predicted"/>
<sequence length="139" mass="15326">MNSHDSLRPGKYITLRDEPLTVLRVLGGTVVVRDRRGHTRRLWVDKVIATLEAQESARAESSRACPDATSRACASLGLTTQERSAASSHAEAVAAYLHDVEEYAREVLDDRVRRRNPPAHPRPVVHLFAAPETTPPQAA</sequence>
<gene>
    <name evidence="1" type="ORF">V2V91_05030</name>
</gene>
<reference evidence="1 2" key="1">
    <citation type="submission" date="2024-01" db="EMBL/GenBank/DDBJ databases">
        <title>the genome sequence of strain Microbacterium schleiferi NBRC 15075.</title>
        <authorList>
            <person name="Ding Y."/>
            <person name="Zhang G."/>
        </authorList>
    </citation>
    <scope>NUCLEOTIDE SEQUENCE [LARGE SCALE GENOMIC DNA]</scope>
    <source>
        <strain evidence="1 2">NBRC 15075</strain>
    </source>
</reference>
<dbReference type="Proteomes" id="UP001351900">
    <property type="component" value="Unassembled WGS sequence"/>
</dbReference>
<protein>
    <submittedName>
        <fullName evidence="1">Uncharacterized protein</fullName>
    </submittedName>
</protein>
<accession>A0ABU7V5E6</accession>
<dbReference type="RefSeq" id="WP_331791022.1">
    <property type="nucleotide sequence ID" value="NZ_BAAAUO010000005.1"/>
</dbReference>
<organism evidence="1 2">
    <name type="scientific">Microbacterium schleiferi</name>
    <dbReference type="NCBI Taxonomy" id="69362"/>
    <lineage>
        <taxon>Bacteria</taxon>
        <taxon>Bacillati</taxon>
        <taxon>Actinomycetota</taxon>
        <taxon>Actinomycetes</taxon>
        <taxon>Micrococcales</taxon>
        <taxon>Microbacteriaceae</taxon>
        <taxon>Microbacterium</taxon>
    </lineage>
</organism>